<name>A0ACC2LDL0_PERAE</name>
<gene>
    <name evidence="1" type="ORF">MRB53_024877</name>
</gene>
<keyword evidence="2" id="KW-1185">Reference proteome</keyword>
<dbReference type="Proteomes" id="UP001234297">
    <property type="component" value="Chromosome 7"/>
</dbReference>
<proteinExistence type="predicted"/>
<accession>A0ACC2LDL0</accession>
<sequence>MQAAAYHHHPTSSALGASLAVVGVTVAVGQEFPRAPSDHDFFIEEQQSVASYFTKLKQYWDELGSLMPIAPCSCGASQSLAESQQNEHLMQFLMGLNPSYGPIRSQILLLDPLPSVAKAYSLVVQQQRQRELNNVPPINDITALAAQHPSHVSNSPDDKRTSQRKNMQCDYCKKLGHSRSQCYRLIGYPKGTSRPPQNSGNYQGPRQPSSANNDPAAGAPSFTPEQHQQLLALLSLDATTPVVPLIARRSTQTHLPPSYLQDYHCSSIMLDPTSMSSTDAGQKVIQMDRQSAMALVIYHVSFPS</sequence>
<reference evidence="1 2" key="1">
    <citation type="journal article" date="2022" name="Hortic Res">
        <title>A haplotype resolved chromosomal level avocado genome allows analysis of novel avocado genes.</title>
        <authorList>
            <person name="Nath O."/>
            <person name="Fletcher S.J."/>
            <person name="Hayward A."/>
            <person name="Shaw L.M."/>
            <person name="Masouleh A.K."/>
            <person name="Furtado A."/>
            <person name="Henry R.J."/>
            <person name="Mitter N."/>
        </authorList>
    </citation>
    <scope>NUCLEOTIDE SEQUENCE [LARGE SCALE GENOMIC DNA]</scope>
    <source>
        <strain evidence="2">cv. Hass</strain>
    </source>
</reference>
<evidence type="ECO:0000313" key="1">
    <source>
        <dbReference type="EMBL" id="KAJ8631554.1"/>
    </source>
</evidence>
<comment type="caution">
    <text evidence="1">The sequence shown here is derived from an EMBL/GenBank/DDBJ whole genome shotgun (WGS) entry which is preliminary data.</text>
</comment>
<protein>
    <submittedName>
        <fullName evidence="1">Uncharacterized protein</fullName>
    </submittedName>
</protein>
<evidence type="ECO:0000313" key="2">
    <source>
        <dbReference type="Proteomes" id="UP001234297"/>
    </source>
</evidence>
<organism evidence="1 2">
    <name type="scientific">Persea americana</name>
    <name type="common">Avocado</name>
    <dbReference type="NCBI Taxonomy" id="3435"/>
    <lineage>
        <taxon>Eukaryota</taxon>
        <taxon>Viridiplantae</taxon>
        <taxon>Streptophyta</taxon>
        <taxon>Embryophyta</taxon>
        <taxon>Tracheophyta</taxon>
        <taxon>Spermatophyta</taxon>
        <taxon>Magnoliopsida</taxon>
        <taxon>Magnoliidae</taxon>
        <taxon>Laurales</taxon>
        <taxon>Lauraceae</taxon>
        <taxon>Persea</taxon>
    </lineage>
</organism>
<dbReference type="EMBL" id="CM056815">
    <property type="protein sequence ID" value="KAJ8631554.1"/>
    <property type="molecule type" value="Genomic_DNA"/>
</dbReference>